<feature type="transmembrane region" description="Helical" evidence="7">
    <location>
        <begin position="389"/>
        <end position="407"/>
    </location>
</feature>
<evidence type="ECO:0000256" key="5">
    <source>
        <dbReference type="ARBA" id="ARBA00023136"/>
    </source>
</evidence>
<evidence type="ECO:0000256" key="3">
    <source>
        <dbReference type="ARBA" id="ARBA00022692"/>
    </source>
</evidence>
<keyword evidence="9" id="KW-1185">Reference proteome</keyword>
<gene>
    <name evidence="8" type="ORF">WJX75_006124</name>
</gene>
<feature type="transmembrane region" description="Helical" evidence="7">
    <location>
        <begin position="282"/>
        <end position="304"/>
    </location>
</feature>
<reference evidence="8 9" key="1">
    <citation type="journal article" date="2024" name="Nat. Commun.">
        <title>Phylogenomics reveals the evolutionary origins of lichenization in chlorophyte algae.</title>
        <authorList>
            <person name="Puginier C."/>
            <person name="Libourel C."/>
            <person name="Otte J."/>
            <person name="Skaloud P."/>
            <person name="Haon M."/>
            <person name="Grisel S."/>
            <person name="Petersen M."/>
            <person name="Berrin J.G."/>
            <person name="Delaux P.M."/>
            <person name="Dal Grande F."/>
            <person name="Keller J."/>
        </authorList>
    </citation>
    <scope>NUCLEOTIDE SEQUENCE [LARGE SCALE GENOMIC DNA]</scope>
    <source>
        <strain evidence="8 9">SAG 216-7</strain>
    </source>
</reference>
<name>A0ABR2YW70_9CHLO</name>
<sequence>MALVDWDDFGGEKVNRTGTQQAATLKLLTAFELDLRLKDTGVDGVACHGRHSSHRGMIRSLWHACINAVKKLYTANGGFLPRLMSVAWPWIAQSVDKAVLPILYGAHKRASNLSWPAHVEEEKMSCWKGGKTDQSASESTSRPIDNDEEYQTPEVFEVDGAAGSTTATASENTQLLKGWRVSDGSLSLPEVNGSIKCPDVAGSWYAKAAAFAGLGGMIAVGYMDPGNWATDLEGGSTFGYKLLIVVLLANFAAMFLQSLSLKLGVVAERDLAQACRDAYPTWLVYILWILAEVAICATDLAEIIGSATALNLLFNIPLWAGVLITAVDVLLIIAFGMNNFRVLEALVLLLCATIFACFVYEMAAVKPVWLDVAKGFIPRPEIITNTSMLYVAIGILGATVMPHNLYLHSSIIQTRAYPRTLLGKKMAILYGTWDSTLSLLVAFFINAAILILAAAAFYYGKEKREIAYISDAYRLLEPAVGNLAAKILFGVALLASGQNSTITGTLAGQVVMEGFLRIRLKPWVRRMVTRLIAIIPAAVVAGVMGDAGAGKLLVLSQVILSLTLSAAVIPLRSRPGPRAAGHSSRLPSVGMLITLSIIGGLAGVTGAASLTKFFCETFGKGITLKPPGRFRLEHRDSVDIPEVLADDAQLIRGLLDDAEITLRGLRRERPGPSRSFKIIKLIESYHPELQQNSYQRKMLAPILAHVSDIVREKAGDLLREDLESGLSDVALDSMHVHSVTAA</sequence>
<comment type="subcellular location">
    <subcellularLocation>
        <location evidence="1">Membrane</location>
        <topology evidence="1">Multi-pass membrane protein</topology>
    </subcellularLocation>
</comment>
<feature type="transmembrane region" description="Helical" evidence="7">
    <location>
        <begin position="479"/>
        <end position="496"/>
    </location>
</feature>
<dbReference type="NCBIfam" id="TIGR01197">
    <property type="entry name" value="nramp"/>
    <property type="match status" value="1"/>
</dbReference>
<keyword evidence="3 7" id="KW-0812">Transmembrane</keyword>
<keyword evidence="5 7" id="KW-0472">Membrane</keyword>
<dbReference type="Pfam" id="PF01566">
    <property type="entry name" value="Nramp"/>
    <property type="match status" value="1"/>
</dbReference>
<dbReference type="EMBL" id="JALJOT010000004">
    <property type="protein sequence ID" value="KAK9915931.1"/>
    <property type="molecule type" value="Genomic_DNA"/>
</dbReference>
<dbReference type="PANTHER" id="PTHR11706:SF101">
    <property type="entry name" value="MANGANESE TRANSPORTER SMF1"/>
    <property type="match status" value="1"/>
</dbReference>
<dbReference type="NCBIfam" id="NF001923">
    <property type="entry name" value="PRK00701.1"/>
    <property type="match status" value="1"/>
</dbReference>
<feature type="transmembrane region" description="Helical" evidence="7">
    <location>
        <begin position="347"/>
        <end position="369"/>
    </location>
</feature>
<protein>
    <recommendedName>
        <fullName evidence="10">Natural resistance-associated macrophage protein</fullName>
    </recommendedName>
</protein>
<feature type="transmembrane region" description="Helical" evidence="7">
    <location>
        <begin position="316"/>
        <end position="335"/>
    </location>
</feature>
<evidence type="ECO:0000256" key="6">
    <source>
        <dbReference type="SAM" id="MobiDB-lite"/>
    </source>
</evidence>
<comment type="caution">
    <text evidence="8">The sequence shown here is derived from an EMBL/GenBank/DDBJ whole genome shotgun (WGS) entry which is preliminary data.</text>
</comment>
<keyword evidence="4 7" id="KW-1133">Transmembrane helix</keyword>
<evidence type="ECO:0000256" key="1">
    <source>
        <dbReference type="ARBA" id="ARBA00004141"/>
    </source>
</evidence>
<evidence type="ECO:0000313" key="8">
    <source>
        <dbReference type="EMBL" id="KAK9915931.1"/>
    </source>
</evidence>
<evidence type="ECO:0000256" key="2">
    <source>
        <dbReference type="ARBA" id="ARBA00009965"/>
    </source>
</evidence>
<feature type="transmembrane region" description="Helical" evidence="7">
    <location>
        <begin position="589"/>
        <end position="610"/>
    </location>
</feature>
<feature type="region of interest" description="Disordered" evidence="6">
    <location>
        <begin position="126"/>
        <end position="150"/>
    </location>
</feature>
<dbReference type="NCBIfam" id="NF037982">
    <property type="entry name" value="Nramp_1"/>
    <property type="match status" value="1"/>
</dbReference>
<comment type="similarity">
    <text evidence="2">Belongs to the NRAMP (TC 2.A.55) family.</text>
</comment>
<dbReference type="InterPro" id="IPR001046">
    <property type="entry name" value="NRAMP_fam"/>
</dbReference>
<evidence type="ECO:0008006" key="10">
    <source>
        <dbReference type="Google" id="ProtNLM"/>
    </source>
</evidence>
<dbReference type="Proteomes" id="UP001491310">
    <property type="component" value="Unassembled WGS sequence"/>
</dbReference>
<dbReference type="PRINTS" id="PR00447">
    <property type="entry name" value="NATRESASSCMP"/>
</dbReference>
<feature type="transmembrane region" description="Helical" evidence="7">
    <location>
        <begin position="428"/>
        <end position="459"/>
    </location>
</feature>
<evidence type="ECO:0000313" key="9">
    <source>
        <dbReference type="Proteomes" id="UP001491310"/>
    </source>
</evidence>
<feature type="transmembrane region" description="Helical" evidence="7">
    <location>
        <begin position="242"/>
        <end position="261"/>
    </location>
</feature>
<feature type="transmembrane region" description="Helical" evidence="7">
    <location>
        <begin position="551"/>
        <end position="569"/>
    </location>
</feature>
<organism evidence="8 9">
    <name type="scientific">Coccomyxa subellipsoidea</name>
    <dbReference type="NCBI Taxonomy" id="248742"/>
    <lineage>
        <taxon>Eukaryota</taxon>
        <taxon>Viridiplantae</taxon>
        <taxon>Chlorophyta</taxon>
        <taxon>core chlorophytes</taxon>
        <taxon>Trebouxiophyceae</taxon>
        <taxon>Trebouxiophyceae incertae sedis</taxon>
        <taxon>Coccomyxaceae</taxon>
        <taxon>Coccomyxa</taxon>
    </lineage>
</organism>
<feature type="compositionally biased region" description="Polar residues" evidence="6">
    <location>
        <begin position="132"/>
        <end position="143"/>
    </location>
</feature>
<feature type="transmembrane region" description="Helical" evidence="7">
    <location>
        <begin position="527"/>
        <end position="545"/>
    </location>
</feature>
<dbReference type="PANTHER" id="PTHR11706">
    <property type="entry name" value="SOLUTE CARRIER PROTEIN FAMILY 11 MEMBER"/>
    <property type="match status" value="1"/>
</dbReference>
<evidence type="ECO:0000256" key="7">
    <source>
        <dbReference type="SAM" id="Phobius"/>
    </source>
</evidence>
<proteinExistence type="inferred from homology"/>
<feature type="transmembrane region" description="Helical" evidence="7">
    <location>
        <begin position="204"/>
        <end position="222"/>
    </location>
</feature>
<evidence type="ECO:0000256" key="4">
    <source>
        <dbReference type="ARBA" id="ARBA00022989"/>
    </source>
</evidence>
<accession>A0ABR2YW70</accession>